<sequence>MAISSMKVGIIGVGHVGCALAVDLESRNIQTILWAAPGHRGIFDRLSNQGYLEASEAMTGRFYPTLTTNFEKLVQSTEVIIVAVPTTGHRAILMELAKHDLSRHVVVFITGNFVGPVASVAINAHAIICTSRSPYTSRTEETVTGGIRIRFNGIKRRLEIAGFGKIDWSVRDLLGRVFAIPLVWYSNTLKLDLATNHGVVHPPTMLSNIGAINQKANLFFYRDCMTAEVCSLMLAADKERLAVAAALGFTDLEDILTMFNTDYGTEFTDLAEFMQQIDALNKRPGLPTSLLARQISQDIPFWCVPVASLGKALNVPTPVINGWILSSMFINQVDYQGLGRTLKTFGIEAIASVEEILQAFRATDDSNQDSLYTNLDHSASLDIKLRL</sequence>
<name>A0ACC1NN93_9HYPO</name>
<protein>
    <submittedName>
        <fullName evidence="1">Uncharacterized protein</fullName>
    </submittedName>
</protein>
<organism evidence="1 2">
    <name type="scientific">Zarea fungicola</name>
    <dbReference type="NCBI Taxonomy" id="93591"/>
    <lineage>
        <taxon>Eukaryota</taxon>
        <taxon>Fungi</taxon>
        <taxon>Dikarya</taxon>
        <taxon>Ascomycota</taxon>
        <taxon>Pezizomycotina</taxon>
        <taxon>Sordariomycetes</taxon>
        <taxon>Hypocreomycetidae</taxon>
        <taxon>Hypocreales</taxon>
        <taxon>Cordycipitaceae</taxon>
        <taxon>Zarea</taxon>
    </lineage>
</organism>
<reference evidence="1" key="1">
    <citation type="submission" date="2022-08" db="EMBL/GenBank/DDBJ databases">
        <title>Genome Sequence of Lecanicillium fungicola.</title>
        <authorList>
            <person name="Buettner E."/>
        </authorList>
    </citation>
    <scope>NUCLEOTIDE SEQUENCE</scope>
    <source>
        <strain evidence="1">Babe33</strain>
    </source>
</reference>
<dbReference type="Proteomes" id="UP001143910">
    <property type="component" value="Unassembled WGS sequence"/>
</dbReference>
<evidence type="ECO:0000313" key="1">
    <source>
        <dbReference type="EMBL" id="KAJ2980326.1"/>
    </source>
</evidence>
<gene>
    <name evidence="1" type="ORF">NQ176_g2707</name>
</gene>
<proteinExistence type="predicted"/>
<comment type="caution">
    <text evidence="1">The sequence shown here is derived from an EMBL/GenBank/DDBJ whole genome shotgun (WGS) entry which is preliminary data.</text>
</comment>
<accession>A0ACC1NN93</accession>
<evidence type="ECO:0000313" key="2">
    <source>
        <dbReference type="Proteomes" id="UP001143910"/>
    </source>
</evidence>
<keyword evidence="2" id="KW-1185">Reference proteome</keyword>
<dbReference type="EMBL" id="JANJQO010000207">
    <property type="protein sequence ID" value="KAJ2980326.1"/>
    <property type="molecule type" value="Genomic_DNA"/>
</dbReference>